<comment type="caution">
    <text evidence="7">The sequence shown here is derived from an EMBL/GenBank/DDBJ whole genome shotgun (WGS) entry which is preliminary data.</text>
</comment>
<reference evidence="7" key="1">
    <citation type="submission" date="2022-04" db="EMBL/GenBank/DDBJ databases">
        <title>Carnegiea gigantea Genome sequencing and assembly v2.</title>
        <authorList>
            <person name="Copetti D."/>
            <person name="Sanderson M.J."/>
            <person name="Burquez A."/>
            <person name="Wojciechowski M.F."/>
        </authorList>
    </citation>
    <scope>NUCLEOTIDE SEQUENCE</scope>
    <source>
        <strain evidence="7">SGP5-SGP5p</strain>
        <tissue evidence="7">Aerial part</tissue>
    </source>
</reference>
<dbReference type="InterPro" id="IPR008758">
    <property type="entry name" value="Peptidase_S28"/>
</dbReference>
<feature type="chain" id="PRO_5040321339" evidence="6">
    <location>
        <begin position="23"/>
        <end position="487"/>
    </location>
</feature>
<dbReference type="GO" id="GO:0070008">
    <property type="term" value="F:serine-type exopeptidase activity"/>
    <property type="evidence" value="ECO:0007669"/>
    <property type="project" value="InterPro"/>
</dbReference>
<evidence type="ECO:0000313" key="8">
    <source>
        <dbReference type="Proteomes" id="UP001153076"/>
    </source>
</evidence>
<dbReference type="SUPFAM" id="SSF53474">
    <property type="entry name" value="alpha/beta-Hydrolases"/>
    <property type="match status" value="1"/>
</dbReference>
<dbReference type="Gene3D" id="3.40.50.1820">
    <property type="entry name" value="alpha/beta hydrolase"/>
    <property type="match status" value="1"/>
</dbReference>
<keyword evidence="8" id="KW-1185">Reference proteome</keyword>
<dbReference type="InterPro" id="IPR029058">
    <property type="entry name" value="AB_hydrolase_fold"/>
</dbReference>
<sequence>MASLAALPFFLFFSLLFISVNAISASNYTQALDHFGHDKSTFQQQYLISDTDWGGAGNRTPILVFLGGESPISSYVSQIGLINEAAPRLQALVVYIEHRYYGASIPYGSIDAALGSPKVRSFLTTKQALADFASIITSLKTNLSAINSPVIVIGASYSGVLAAWFRIKYPHIAIGAVASSAPILFREGFPPESDFCSIMSRDFQSANTKCSDIIRQSWNVIDQIASCTGGLEFLTELFHLCSPLLSSRELKKFLAHIYSFAAQYNGRHNHWISFVCNSIVGASNSNTGLDGIAMAVVAIGGGNRSCVPLKFNRIISPFPQRNVDAVSAWDWQLCSEIVIQKSCAKNNSLLIPNEAIDDHSEQIENCRKAYGPLARAGSLPTYYGRQDIIKSASNIIFSNGLMDPYSSLGILDDLSDTIRAINTEQGSHCLDTNSVQEDDPKWLVRQRKKEIEILKKWIKSGGPKIAFAEKAVCVIYVFTILFVRHLV</sequence>
<dbReference type="EMBL" id="JAKOGI010002779">
    <property type="protein sequence ID" value="KAJ8421337.1"/>
    <property type="molecule type" value="Genomic_DNA"/>
</dbReference>
<evidence type="ECO:0000256" key="6">
    <source>
        <dbReference type="SAM" id="SignalP"/>
    </source>
</evidence>
<evidence type="ECO:0000256" key="3">
    <source>
        <dbReference type="ARBA" id="ARBA00022729"/>
    </source>
</evidence>
<protein>
    <submittedName>
        <fullName evidence="7">Uncharacterized protein</fullName>
    </submittedName>
</protein>
<dbReference type="GO" id="GO:0008239">
    <property type="term" value="F:dipeptidyl-peptidase activity"/>
    <property type="evidence" value="ECO:0007669"/>
    <property type="project" value="TreeGrafter"/>
</dbReference>
<dbReference type="Gene3D" id="1.20.120.980">
    <property type="entry name" value="Serine carboxypeptidase S28, SKS domain"/>
    <property type="match status" value="1"/>
</dbReference>
<keyword evidence="3 6" id="KW-0732">Signal</keyword>
<keyword evidence="2" id="KW-0645">Protease</keyword>
<evidence type="ECO:0000313" key="7">
    <source>
        <dbReference type="EMBL" id="KAJ8421337.1"/>
    </source>
</evidence>
<evidence type="ECO:0000256" key="5">
    <source>
        <dbReference type="ARBA" id="ARBA00023180"/>
    </source>
</evidence>
<accession>A0A9Q1JF36</accession>
<keyword evidence="4" id="KW-0378">Hydrolase</keyword>
<dbReference type="GO" id="GO:0006508">
    <property type="term" value="P:proteolysis"/>
    <property type="evidence" value="ECO:0007669"/>
    <property type="project" value="UniProtKB-KW"/>
</dbReference>
<dbReference type="PANTHER" id="PTHR11010:SF96">
    <property type="entry name" value="LYSOSOMAL PRO-X CARBOXYPEPTIDASE-LIKE ISOFORM X1"/>
    <property type="match status" value="1"/>
</dbReference>
<gene>
    <name evidence="7" type="ORF">Cgig2_013303</name>
</gene>
<dbReference type="InterPro" id="IPR042269">
    <property type="entry name" value="Ser_carbopepase_S28_SKS"/>
</dbReference>
<evidence type="ECO:0000256" key="2">
    <source>
        <dbReference type="ARBA" id="ARBA00022670"/>
    </source>
</evidence>
<name>A0A9Q1JF36_9CARY</name>
<dbReference type="Proteomes" id="UP001153076">
    <property type="component" value="Unassembled WGS sequence"/>
</dbReference>
<evidence type="ECO:0000256" key="1">
    <source>
        <dbReference type="ARBA" id="ARBA00011079"/>
    </source>
</evidence>
<organism evidence="7 8">
    <name type="scientific">Carnegiea gigantea</name>
    <dbReference type="NCBI Taxonomy" id="171969"/>
    <lineage>
        <taxon>Eukaryota</taxon>
        <taxon>Viridiplantae</taxon>
        <taxon>Streptophyta</taxon>
        <taxon>Embryophyta</taxon>
        <taxon>Tracheophyta</taxon>
        <taxon>Spermatophyta</taxon>
        <taxon>Magnoliopsida</taxon>
        <taxon>eudicotyledons</taxon>
        <taxon>Gunneridae</taxon>
        <taxon>Pentapetalae</taxon>
        <taxon>Caryophyllales</taxon>
        <taxon>Cactineae</taxon>
        <taxon>Cactaceae</taxon>
        <taxon>Cactoideae</taxon>
        <taxon>Echinocereeae</taxon>
        <taxon>Carnegiea</taxon>
    </lineage>
</organism>
<dbReference type="Pfam" id="PF05577">
    <property type="entry name" value="Peptidase_S28"/>
    <property type="match status" value="1"/>
</dbReference>
<keyword evidence="5" id="KW-0325">Glycoprotein</keyword>
<dbReference type="OrthoDB" id="2130629at2759"/>
<comment type="similarity">
    <text evidence="1">Belongs to the peptidase S28 family.</text>
</comment>
<dbReference type="AlphaFoldDB" id="A0A9Q1JF36"/>
<feature type="signal peptide" evidence="6">
    <location>
        <begin position="1"/>
        <end position="22"/>
    </location>
</feature>
<proteinExistence type="inferred from homology"/>
<dbReference type="PANTHER" id="PTHR11010">
    <property type="entry name" value="PROTEASE S28 PRO-X CARBOXYPEPTIDASE-RELATED"/>
    <property type="match status" value="1"/>
</dbReference>
<evidence type="ECO:0000256" key="4">
    <source>
        <dbReference type="ARBA" id="ARBA00022801"/>
    </source>
</evidence>